<dbReference type="SUPFAM" id="SSF47769">
    <property type="entry name" value="SAM/Pointed domain"/>
    <property type="match status" value="1"/>
</dbReference>
<dbReference type="Pfam" id="PF17817">
    <property type="entry name" value="PDZ_5"/>
    <property type="match status" value="1"/>
</dbReference>
<feature type="region of interest" description="Disordered" evidence="13">
    <location>
        <begin position="448"/>
        <end position="500"/>
    </location>
</feature>
<dbReference type="CDD" id="cd09512">
    <property type="entry name" value="SAM_Neurabin-like"/>
    <property type="match status" value="1"/>
</dbReference>
<dbReference type="GO" id="GO:0030425">
    <property type="term" value="C:dendrite"/>
    <property type="evidence" value="ECO:0007669"/>
    <property type="project" value="TreeGrafter"/>
</dbReference>
<dbReference type="InterPro" id="IPR036034">
    <property type="entry name" value="PDZ_sf"/>
</dbReference>
<evidence type="ECO:0000256" key="5">
    <source>
        <dbReference type="ARBA" id="ARBA00022782"/>
    </source>
</evidence>
<comment type="caution">
    <text evidence="16">The sequence shown here is derived from an EMBL/GenBank/DDBJ whole genome shotgun (WGS) entry which is preliminary data.</text>
</comment>
<evidence type="ECO:0000259" key="14">
    <source>
        <dbReference type="PROSITE" id="PS50105"/>
    </source>
</evidence>
<dbReference type="EMBL" id="WBMY01006238">
    <property type="protein sequence ID" value="NXB73812.1"/>
    <property type="molecule type" value="Genomic_DNA"/>
</dbReference>
<feature type="compositionally biased region" description="Polar residues" evidence="13">
    <location>
        <begin position="42"/>
        <end position="56"/>
    </location>
</feature>
<dbReference type="Gene3D" id="2.30.42.10">
    <property type="match status" value="1"/>
</dbReference>
<feature type="compositionally biased region" description="Acidic residues" evidence="13">
    <location>
        <begin position="451"/>
        <end position="461"/>
    </location>
</feature>
<evidence type="ECO:0000256" key="3">
    <source>
        <dbReference type="ARBA" id="ARBA00022490"/>
    </source>
</evidence>
<dbReference type="PANTHER" id="PTHR16154:SF26">
    <property type="entry name" value="PROTEIN PHOSPHATASE 1 REGULATORY SUBUNIT 9 LIKE"/>
    <property type="match status" value="1"/>
</dbReference>
<keyword evidence="17" id="KW-1185">Reference proteome</keyword>
<dbReference type="SUPFAM" id="SSF50156">
    <property type="entry name" value="PDZ domain-like"/>
    <property type="match status" value="1"/>
</dbReference>
<evidence type="ECO:0000256" key="1">
    <source>
        <dbReference type="ARBA" id="ARBA00004245"/>
    </source>
</evidence>
<evidence type="ECO:0000256" key="10">
    <source>
        <dbReference type="ARBA" id="ARBA00023212"/>
    </source>
</evidence>
<reference evidence="16" key="1">
    <citation type="submission" date="2019-09" db="EMBL/GenBank/DDBJ databases">
        <title>Bird 10,000 Genomes (B10K) Project - Family phase.</title>
        <authorList>
            <person name="Zhang G."/>
        </authorList>
    </citation>
    <scope>NUCLEOTIDE SEQUENCE</scope>
    <source>
        <strain evidence="16">B10K-DU-001-63</strain>
        <tissue evidence="16">Muscle</tissue>
    </source>
</reference>
<evidence type="ECO:0000256" key="12">
    <source>
        <dbReference type="SAM" id="Coils"/>
    </source>
</evidence>
<keyword evidence="2" id="KW-0217">Developmental protein</keyword>
<feature type="region of interest" description="Disordered" evidence="13">
    <location>
        <begin position="42"/>
        <end position="69"/>
    </location>
</feature>
<dbReference type="GO" id="GO:0005737">
    <property type="term" value="C:cytoplasm"/>
    <property type="evidence" value="ECO:0007669"/>
    <property type="project" value="TreeGrafter"/>
</dbReference>
<evidence type="ECO:0000256" key="6">
    <source>
        <dbReference type="ARBA" id="ARBA00022902"/>
    </source>
</evidence>
<gene>
    <name evidence="16" type="primary">Ppp1r9a_1</name>
    <name evidence="16" type="ORF">DONATR_R07088</name>
</gene>
<feature type="region of interest" description="Disordered" evidence="13">
    <location>
        <begin position="190"/>
        <end position="211"/>
    </location>
</feature>
<dbReference type="Pfam" id="PF00595">
    <property type="entry name" value="PDZ"/>
    <property type="match status" value="1"/>
</dbReference>
<keyword evidence="10" id="KW-0206">Cytoskeleton</keyword>
<keyword evidence="7" id="KW-0770">Synapse</keyword>
<feature type="domain" description="SAM" evidence="14">
    <location>
        <begin position="1079"/>
        <end position="1119"/>
    </location>
</feature>
<feature type="compositionally biased region" description="Basic and acidic residues" evidence="13">
    <location>
        <begin position="919"/>
        <end position="932"/>
    </location>
</feature>
<evidence type="ECO:0000256" key="2">
    <source>
        <dbReference type="ARBA" id="ARBA00022473"/>
    </source>
</evidence>
<keyword evidence="4" id="KW-0597">Phosphoprotein</keyword>
<dbReference type="Gene3D" id="1.10.150.50">
    <property type="entry name" value="Transcription Factor, Ets-1"/>
    <property type="match status" value="1"/>
</dbReference>
<accession>A0A851JB28</accession>
<dbReference type="InterPro" id="IPR040645">
    <property type="entry name" value="Neurabin-1/2_PDZ"/>
</dbReference>
<feature type="region of interest" description="Disordered" evidence="13">
    <location>
        <begin position="270"/>
        <end position="295"/>
    </location>
</feature>
<keyword evidence="6" id="KW-0524">Neurogenesis</keyword>
<dbReference type="GO" id="GO:0051015">
    <property type="term" value="F:actin filament binding"/>
    <property type="evidence" value="ECO:0007669"/>
    <property type="project" value="TreeGrafter"/>
</dbReference>
<name>A0A851JB28_9PASS</name>
<dbReference type="SMART" id="SM00228">
    <property type="entry name" value="PDZ"/>
    <property type="match status" value="1"/>
</dbReference>
<dbReference type="InterPro" id="IPR001660">
    <property type="entry name" value="SAM"/>
</dbReference>
<dbReference type="GO" id="GO:0019722">
    <property type="term" value="P:calcium-mediated signaling"/>
    <property type="evidence" value="ECO:0007669"/>
    <property type="project" value="TreeGrafter"/>
</dbReference>
<comment type="subcellular location">
    <subcellularLocation>
        <location evidence="1">Cytoplasm</location>
        <location evidence="1">Cytoskeleton</location>
    </subcellularLocation>
    <subcellularLocation>
        <location evidence="11">Synapse</location>
    </subcellularLocation>
</comment>
<dbReference type="GO" id="GO:0031175">
    <property type="term" value="P:neuron projection development"/>
    <property type="evidence" value="ECO:0007669"/>
    <property type="project" value="TreeGrafter"/>
</dbReference>
<keyword evidence="8 12" id="KW-0175">Coiled coil</keyword>
<evidence type="ECO:0000256" key="8">
    <source>
        <dbReference type="ARBA" id="ARBA00023054"/>
    </source>
</evidence>
<dbReference type="GO" id="GO:0007015">
    <property type="term" value="P:actin filament organization"/>
    <property type="evidence" value="ECO:0007669"/>
    <property type="project" value="TreeGrafter"/>
</dbReference>
<dbReference type="GO" id="GO:0015629">
    <property type="term" value="C:actin cytoskeleton"/>
    <property type="evidence" value="ECO:0007669"/>
    <property type="project" value="TreeGrafter"/>
</dbReference>
<evidence type="ECO:0000256" key="11">
    <source>
        <dbReference type="ARBA" id="ARBA00034103"/>
    </source>
</evidence>
<evidence type="ECO:0000313" key="16">
    <source>
        <dbReference type="EMBL" id="NXB73812.1"/>
    </source>
</evidence>
<dbReference type="PROSITE" id="PS50106">
    <property type="entry name" value="PDZ"/>
    <property type="match status" value="1"/>
</dbReference>
<evidence type="ECO:0000313" key="17">
    <source>
        <dbReference type="Proteomes" id="UP000660704"/>
    </source>
</evidence>
<dbReference type="GO" id="GO:0014069">
    <property type="term" value="C:postsynaptic density"/>
    <property type="evidence" value="ECO:0007669"/>
    <property type="project" value="TreeGrafter"/>
</dbReference>
<feature type="compositionally biased region" description="Basic and acidic residues" evidence="13">
    <location>
        <begin position="1"/>
        <end position="12"/>
    </location>
</feature>
<evidence type="ECO:0000259" key="15">
    <source>
        <dbReference type="PROSITE" id="PS50106"/>
    </source>
</evidence>
<dbReference type="CDD" id="cd06790">
    <property type="entry name" value="PDZ_neurabin-like"/>
    <property type="match status" value="1"/>
</dbReference>
<dbReference type="InterPro" id="IPR001478">
    <property type="entry name" value="PDZ"/>
</dbReference>
<dbReference type="Pfam" id="PF07647">
    <property type="entry name" value="SAM_2"/>
    <property type="match status" value="1"/>
</dbReference>
<protein>
    <submittedName>
        <fullName evidence="16">NEB1 protein</fullName>
    </submittedName>
</protein>
<feature type="compositionally biased region" description="Basic and acidic residues" evidence="13">
    <location>
        <begin position="197"/>
        <end position="206"/>
    </location>
</feature>
<organism evidence="16 17">
    <name type="scientific">Donacobius atricapilla</name>
    <dbReference type="NCBI Taxonomy" id="237420"/>
    <lineage>
        <taxon>Eukaryota</taxon>
        <taxon>Metazoa</taxon>
        <taxon>Chordata</taxon>
        <taxon>Craniata</taxon>
        <taxon>Vertebrata</taxon>
        <taxon>Euteleostomi</taxon>
        <taxon>Archelosauria</taxon>
        <taxon>Archosauria</taxon>
        <taxon>Dinosauria</taxon>
        <taxon>Saurischia</taxon>
        <taxon>Theropoda</taxon>
        <taxon>Coelurosauria</taxon>
        <taxon>Aves</taxon>
        <taxon>Neognathae</taxon>
        <taxon>Neoaves</taxon>
        <taxon>Telluraves</taxon>
        <taxon>Australaves</taxon>
        <taxon>Passeriformes</taxon>
        <taxon>Mimidae</taxon>
        <taxon>Donacobius</taxon>
    </lineage>
</organism>
<proteinExistence type="predicted"/>
<feature type="region of interest" description="Disordered" evidence="13">
    <location>
        <begin position="908"/>
        <end position="932"/>
    </location>
</feature>
<dbReference type="AlphaFoldDB" id="A0A851JB28"/>
<evidence type="ECO:0000256" key="9">
    <source>
        <dbReference type="ARBA" id="ARBA00023203"/>
    </source>
</evidence>
<dbReference type="PANTHER" id="PTHR16154">
    <property type="entry name" value="NEURABIN"/>
    <property type="match status" value="1"/>
</dbReference>
<evidence type="ECO:0000256" key="4">
    <source>
        <dbReference type="ARBA" id="ARBA00022553"/>
    </source>
</evidence>
<dbReference type="SUPFAM" id="SSF57997">
    <property type="entry name" value="Tropomyosin"/>
    <property type="match status" value="1"/>
</dbReference>
<feature type="domain" description="PDZ" evidence="15">
    <location>
        <begin position="578"/>
        <end position="672"/>
    </location>
</feature>
<keyword evidence="9" id="KW-0009">Actin-binding</keyword>
<dbReference type="PROSITE" id="PS50105">
    <property type="entry name" value="SAM_DOMAIN"/>
    <property type="match status" value="1"/>
</dbReference>
<feature type="non-terminal residue" evidence="16">
    <location>
        <position position="1"/>
    </location>
</feature>
<feature type="non-terminal residue" evidence="16">
    <location>
        <position position="1119"/>
    </location>
</feature>
<evidence type="ECO:0000256" key="13">
    <source>
        <dbReference type="SAM" id="MobiDB-lite"/>
    </source>
</evidence>
<dbReference type="Proteomes" id="UP000660704">
    <property type="component" value="Unassembled WGS sequence"/>
</dbReference>
<dbReference type="FunFam" id="2.30.42.10:FF:000010">
    <property type="entry name" value="Neurabin-1 isoform 1"/>
    <property type="match status" value="1"/>
</dbReference>
<evidence type="ECO:0000256" key="7">
    <source>
        <dbReference type="ARBA" id="ARBA00023018"/>
    </source>
</evidence>
<sequence length="1119" mass="125818">MMKTEGKGERTLRSASPHRNAYKSDFHAIKCSFDGVNNSDNASNKTGLHQKLSTSSNGGGSDPHSRGRAATYGNRVHKIKNMFLQMGSSSSTTSCESSPPAETKLISRTTAAEYGSSPGSPSFLIVQKNNLLNTTTSPSSGPVDSLSMSSAADKVIRSSDEADLDKVALAEKFSETRKLFERNIKQRSSVDRYSPSKCERSEDKRRCGSASDCSNVVDHFSFNTEASPPVALEKVENQNNEELKLQHANSGSKSSFLNAGPISRRLESFLGDSDTEESKETSKNYGSPHQDPLRGQQTLNSSAVAEGCLEKGVFPKVPEICRDEPSKALERDKREQLVLERSPCNMGSVPAQEAQQTSDSVCSWVSPTEGTCTELIAQDETSGHEKKGLEKDHVDQESQKLVCHIQEGGGSDCALEVVEEITDGSKTGWEEERDGISVRDDLATQVQDVLEHEEDPEEEEQALEKQSEDFSDFGIENAAFDYDRDTEPENQQPEGKEMLEGEEDYLYDSEYEEFPGLSEEEDPAPDRKVKFSTAPIKASTFDTYSNEDYDRRNEDVDPVAASAEYELEKRVEKMEVFPVEIEKGDRGLGISIIGMGVGADQGLEKLGIFVKTITDGGAAQRDGRIYLFCRIQVNDQIVEVDGISLVGVTQFFAATVLKNTKGTVRFLIGREKPGAESEVARLISETLEQERCLYEQHYVHDDTEQDDDYDDEEEDTYESHLHGKSVEVFDLPENEDIGLLLDMDSAQSLLKFKELQLKHAVTIAEVNQLKEKLKVVEAEKNEWKFNRAQLQQNLDESREKIKKLETYWLEAQNLCKTVNERLKETQEQCDALEKKYNKAKKLLKDYQQKEIEFMKKEEDHSKLLEERDQKYAEQLKIYQEKISELENKLKAYEEMPYVFEGGSLLEDGCQSPGQSNEQSKIKEDNEKETKSIGERKNSLDTLISGNFCLVFVYFFKKYVFFADFDAFVGDTPRLDTSAHKAKAQLALKVKRQPPSRSKLKESLGGEQQTANLQSRIVIDDTYHSQPSCELSGLVAEPNLSGRSHTLTFSSNEVSFKALDDEFTTTGKQNQWHSRPISEWTTQQVCHWLMGMNMEQYITEFTAMNVDGQQLMQLDSEKLK</sequence>
<feature type="region of interest" description="Disordered" evidence="13">
    <location>
        <begin position="1"/>
        <end position="21"/>
    </location>
</feature>
<dbReference type="InterPro" id="IPR043446">
    <property type="entry name" value="Neurabin-like"/>
</dbReference>
<keyword evidence="5" id="KW-0221">Differentiation</keyword>
<feature type="coiled-coil region" evidence="12">
    <location>
        <begin position="752"/>
        <end position="895"/>
    </location>
</feature>
<keyword evidence="3" id="KW-0963">Cytoplasm</keyword>
<dbReference type="InterPro" id="IPR013761">
    <property type="entry name" value="SAM/pointed_sf"/>
</dbReference>